<sequence>MPWVVITARQFDQKRLRINGLIENQTRQLLIATKHADIQRRAKRVTHRVQYKRRRPDHIARHQCAAALGGITVERPFDFDQPAYCRFTGRHDA</sequence>
<comment type="caution">
    <text evidence="1">The sequence shown here is derived from an EMBL/GenBank/DDBJ whole genome shotgun (WGS) entry which is preliminary data.</text>
</comment>
<reference evidence="2" key="1">
    <citation type="journal article" date="2019" name="Int. J. Syst. Evol. Microbiol.">
        <title>The Global Catalogue of Microorganisms (GCM) 10K type strain sequencing project: providing services to taxonomists for standard genome sequencing and annotation.</title>
        <authorList>
            <consortium name="The Broad Institute Genomics Platform"/>
            <consortium name="The Broad Institute Genome Sequencing Center for Infectious Disease"/>
            <person name="Wu L."/>
            <person name="Ma J."/>
        </authorList>
    </citation>
    <scope>NUCLEOTIDE SEQUENCE [LARGE SCALE GENOMIC DNA]</scope>
    <source>
        <strain evidence="2">JCM 17759</strain>
    </source>
</reference>
<evidence type="ECO:0000313" key="2">
    <source>
        <dbReference type="Proteomes" id="UP001500840"/>
    </source>
</evidence>
<name>A0ABP8MEW5_9BACT</name>
<evidence type="ECO:0000313" key="1">
    <source>
        <dbReference type="EMBL" id="GAA4448819.1"/>
    </source>
</evidence>
<organism evidence="1 2">
    <name type="scientific">Novipirellula rosea</name>
    <dbReference type="NCBI Taxonomy" id="1031540"/>
    <lineage>
        <taxon>Bacteria</taxon>
        <taxon>Pseudomonadati</taxon>
        <taxon>Planctomycetota</taxon>
        <taxon>Planctomycetia</taxon>
        <taxon>Pirellulales</taxon>
        <taxon>Pirellulaceae</taxon>
        <taxon>Novipirellula</taxon>
    </lineage>
</organism>
<gene>
    <name evidence="1" type="ORF">GCM10023156_12500</name>
</gene>
<dbReference type="EMBL" id="BAABGA010000017">
    <property type="protein sequence ID" value="GAA4448819.1"/>
    <property type="molecule type" value="Genomic_DNA"/>
</dbReference>
<dbReference type="Proteomes" id="UP001500840">
    <property type="component" value="Unassembled WGS sequence"/>
</dbReference>
<proteinExistence type="predicted"/>
<keyword evidence="2" id="KW-1185">Reference proteome</keyword>
<protein>
    <submittedName>
        <fullName evidence="1">Uncharacterized protein</fullName>
    </submittedName>
</protein>
<accession>A0ABP8MEW5</accession>